<reference evidence="1 2" key="1">
    <citation type="submission" date="2016-10" db="EMBL/GenBank/DDBJ databases">
        <authorList>
            <person name="de Groot N.N."/>
        </authorList>
    </citation>
    <scope>NUCLEOTIDE SEQUENCE [LARGE SCALE GENOMIC DNA]</scope>
    <source>
        <strain evidence="1 2">DSM 27078</strain>
    </source>
</reference>
<dbReference type="Gene3D" id="6.10.280.50">
    <property type="match status" value="1"/>
</dbReference>
<proteinExistence type="predicted"/>
<gene>
    <name evidence="1" type="ORF">SAMN05444005_102533</name>
</gene>
<dbReference type="STRING" id="1299341.SAMN05444005_102533"/>
<evidence type="ECO:0000313" key="1">
    <source>
        <dbReference type="EMBL" id="SEP84654.1"/>
    </source>
</evidence>
<dbReference type="Proteomes" id="UP000198648">
    <property type="component" value="Unassembled WGS sequence"/>
</dbReference>
<dbReference type="OrthoDB" id="1263265at2"/>
<evidence type="ECO:0000313" key="2">
    <source>
        <dbReference type="Proteomes" id="UP000198648"/>
    </source>
</evidence>
<evidence type="ECO:0008006" key="3">
    <source>
        <dbReference type="Google" id="ProtNLM"/>
    </source>
</evidence>
<accession>A0A1H9B6S7</accession>
<sequence>MITRHNLTLEFPEFEEKVNNLKIENSHFKKLFHEFDTLDHEIYRIECDAEPATDETLNDLRIKRVHLKDEIYQFLMNN</sequence>
<dbReference type="AlphaFoldDB" id="A0A1H9B6S7"/>
<keyword evidence="2" id="KW-1185">Reference proteome</keyword>
<dbReference type="InterPro" id="IPR038444">
    <property type="entry name" value="DUF465_sf"/>
</dbReference>
<name>A0A1H9B6S7_9FLAO</name>
<dbReference type="InterPro" id="IPR007420">
    <property type="entry name" value="DUF465"/>
</dbReference>
<dbReference type="RefSeq" id="WP_091466801.1">
    <property type="nucleotide sequence ID" value="NZ_FOEI01000002.1"/>
</dbReference>
<dbReference type="EMBL" id="FOEI01000002">
    <property type="protein sequence ID" value="SEP84654.1"/>
    <property type="molecule type" value="Genomic_DNA"/>
</dbReference>
<dbReference type="Pfam" id="PF04325">
    <property type="entry name" value="DUF465"/>
    <property type="match status" value="1"/>
</dbReference>
<protein>
    <recommendedName>
        <fullName evidence="3">GTP-binding protein</fullName>
    </recommendedName>
</protein>
<organism evidence="1 2">
    <name type="scientific">Flavobacterium urocaniciphilum</name>
    <dbReference type="NCBI Taxonomy" id="1299341"/>
    <lineage>
        <taxon>Bacteria</taxon>
        <taxon>Pseudomonadati</taxon>
        <taxon>Bacteroidota</taxon>
        <taxon>Flavobacteriia</taxon>
        <taxon>Flavobacteriales</taxon>
        <taxon>Flavobacteriaceae</taxon>
        <taxon>Flavobacterium</taxon>
    </lineage>
</organism>